<feature type="chain" id="PRO_5009908667" evidence="1">
    <location>
        <begin position="21"/>
        <end position="437"/>
    </location>
</feature>
<keyword evidence="3" id="KW-1185">Reference proteome</keyword>
<evidence type="ECO:0000313" key="3">
    <source>
        <dbReference type="Proteomes" id="UP000184480"/>
    </source>
</evidence>
<dbReference type="OrthoDB" id="1123245at2"/>
<reference evidence="3" key="1">
    <citation type="submission" date="2016-11" db="EMBL/GenBank/DDBJ databases">
        <authorList>
            <person name="Varghese N."/>
            <person name="Submissions S."/>
        </authorList>
    </citation>
    <scope>NUCLEOTIDE SEQUENCE [LARGE SCALE GENOMIC DNA]</scope>
    <source>
        <strain evidence="3">DSM 27370</strain>
    </source>
</reference>
<feature type="signal peptide" evidence="1">
    <location>
        <begin position="1"/>
        <end position="20"/>
    </location>
</feature>
<dbReference type="InterPro" id="IPR035986">
    <property type="entry name" value="PKD_dom_sf"/>
</dbReference>
<dbReference type="Proteomes" id="UP000184480">
    <property type="component" value="Unassembled WGS sequence"/>
</dbReference>
<dbReference type="EMBL" id="FQUC01000004">
    <property type="protein sequence ID" value="SHF22474.1"/>
    <property type="molecule type" value="Genomic_DNA"/>
</dbReference>
<protein>
    <submittedName>
        <fullName evidence="2">Gliding motility-associated C-terminal domain-containing protein</fullName>
    </submittedName>
</protein>
<name>A0A1M4ZWY8_9BACT</name>
<gene>
    <name evidence="2" type="ORF">SAMN05444362_104216</name>
</gene>
<dbReference type="Pfam" id="PF13585">
    <property type="entry name" value="CHU_C"/>
    <property type="match status" value="1"/>
</dbReference>
<sequence>MKRYILFCFTVLLFNHYVSAGFSASGASGDPFQYTSGLSGTGIEKIYIFNGLTGSTILYTTSSSDIVTFYTYTTSLSDKQPVSLSDISTSSSGNQTIYTISNIQDGKGYVAETNGSTSAVVGVLDYNLHKPVLNSISVTESDDKCIFVRLQIDKSDELLFYTPAGRALSLDRLYDLQYQTLDSSTKDFTETTNKFESILIGTEQTVDAPLADTKFILSGDQIAKHFGIETEIESAEYTAVAVKGFIEAEQISTTDNSQDSTDLGGSAPAQIQFTGYANEPVALYYTWFIYNSKNPDDLVARYMDKSFTYTFNNSGDYTIILEVANRSSSCPDTTSIQFSISESALDAPNYLAVGGDKEFKVYYKSLVKFKCSIFNRWGNKIYEWTDPAKGWDGKYKGSYVSTGVYFYIITAEGSDGRKYKLDGDINVLRSKQSSEQL</sequence>
<dbReference type="AlphaFoldDB" id="A0A1M4ZWY8"/>
<accession>A0A1M4ZWY8</accession>
<dbReference type="RefSeq" id="WP_062182042.1">
    <property type="nucleotide sequence ID" value="NZ_BBXL01000015.1"/>
</dbReference>
<dbReference type="SUPFAM" id="SSF49299">
    <property type="entry name" value="PKD domain"/>
    <property type="match status" value="1"/>
</dbReference>
<organism evidence="2 3">
    <name type="scientific">Dysgonomonas macrotermitis</name>
    <dbReference type="NCBI Taxonomy" id="1346286"/>
    <lineage>
        <taxon>Bacteria</taxon>
        <taxon>Pseudomonadati</taxon>
        <taxon>Bacteroidota</taxon>
        <taxon>Bacteroidia</taxon>
        <taxon>Bacteroidales</taxon>
        <taxon>Dysgonomonadaceae</taxon>
        <taxon>Dysgonomonas</taxon>
    </lineage>
</organism>
<evidence type="ECO:0000313" key="2">
    <source>
        <dbReference type="EMBL" id="SHF22474.1"/>
    </source>
</evidence>
<evidence type="ECO:0000256" key="1">
    <source>
        <dbReference type="SAM" id="SignalP"/>
    </source>
</evidence>
<dbReference type="STRING" id="1346286.SAMN05444362_104216"/>
<keyword evidence="1" id="KW-0732">Signal</keyword>
<proteinExistence type="predicted"/>